<evidence type="ECO:0000313" key="2">
    <source>
        <dbReference type="Proteomes" id="UP001597100"/>
    </source>
</evidence>
<reference evidence="2" key="1">
    <citation type="journal article" date="2019" name="Int. J. Syst. Evol. Microbiol.">
        <title>The Global Catalogue of Microorganisms (GCM) 10K type strain sequencing project: providing services to taxonomists for standard genome sequencing and annotation.</title>
        <authorList>
            <consortium name="The Broad Institute Genomics Platform"/>
            <consortium name="The Broad Institute Genome Sequencing Center for Infectious Disease"/>
            <person name="Wu L."/>
            <person name="Ma J."/>
        </authorList>
    </citation>
    <scope>NUCLEOTIDE SEQUENCE [LARGE SCALE GENOMIC DNA]</scope>
    <source>
        <strain evidence="2">CCUG 60898</strain>
    </source>
</reference>
<accession>A0ABW3IGY4</accession>
<dbReference type="Proteomes" id="UP001597100">
    <property type="component" value="Unassembled WGS sequence"/>
</dbReference>
<evidence type="ECO:0000313" key="1">
    <source>
        <dbReference type="EMBL" id="MFD0977369.1"/>
    </source>
</evidence>
<sequence>MKSIALILSIIFMSFVAGPTVVALIDDTVDMSFAFTANEEENSSKNLLSFESLIEETYSNHESIQYLRTHSSQRFSYQEGGHQVYLEVLSPPPRNI</sequence>
<protein>
    <submittedName>
        <fullName evidence="1">Uncharacterized protein</fullName>
    </submittedName>
</protein>
<name>A0ABW3IGY4_9FLAO</name>
<proteinExistence type="predicted"/>
<gene>
    <name evidence="1" type="ORF">ACFQ1G_11250</name>
</gene>
<keyword evidence="2" id="KW-1185">Reference proteome</keyword>
<comment type="caution">
    <text evidence="1">The sequence shown here is derived from an EMBL/GenBank/DDBJ whole genome shotgun (WGS) entry which is preliminary data.</text>
</comment>
<organism evidence="1 2">
    <name type="scientific">Salinimicrobium gaetbulicola</name>
    <dbReference type="NCBI Taxonomy" id="999702"/>
    <lineage>
        <taxon>Bacteria</taxon>
        <taxon>Pseudomonadati</taxon>
        <taxon>Bacteroidota</taxon>
        <taxon>Flavobacteriia</taxon>
        <taxon>Flavobacteriales</taxon>
        <taxon>Flavobacteriaceae</taxon>
        <taxon>Salinimicrobium</taxon>
    </lineage>
</organism>
<dbReference type="EMBL" id="JBHTJP010000035">
    <property type="protein sequence ID" value="MFD0977369.1"/>
    <property type="molecule type" value="Genomic_DNA"/>
</dbReference>
<dbReference type="RefSeq" id="WP_380739595.1">
    <property type="nucleotide sequence ID" value="NZ_JBHTJP010000035.1"/>
</dbReference>